<organism evidence="2 3">
    <name type="scientific">Halioxenophilus aromaticivorans</name>
    <dbReference type="NCBI Taxonomy" id="1306992"/>
    <lineage>
        <taxon>Bacteria</taxon>
        <taxon>Pseudomonadati</taxon>
        <taxon>Pseudomonadota</taxon>
        <taxon>Gammaproteobacteria</taxon>
        <taxon>Alteromonadales</taxon>
        <taxon>Alteromonadaceae</taxon>
        <taxon>Halioxenophilus</taxon>
    </lineage>
</organism>
<comment type="caution">
    <text evidence="2">The sequence shown here is derived from an EMBL/GenBank/DDBJ whole genome shotgun (WGS) entry which is preliminary data.</text>
</comment>
<proteinExistence type="predicted"/>
<evidence type="ECO:0000313" key="3">
    <source>
        <dbReference type="Proteomes" id="UP001409585"/>
    </source>
</evidence>
<evidence type="ECO:0000313" key="2">
    <source>
        <dbReference type="EMBL" id="GAA4930573.1"/>
    </source>
</evidence>
<dbReference type="PANTHER" id="PTHR33993">
    <property type="entry name" value="GLYOXALASE-RELATED"/>
    <property type="match status" value="1"/>
</dbReference>
<dbReference type="InterPro" id="IPR037523">
    <property type="entry name" value="VOC_core"/>
</dbReference>
<dbReference type="InterPro" id="IPR029068">
    <property type="entry name" value="Glyas_Bleomycin-R_OHBP_Dase"/>
</dbReference>
<dbReference type="AlphaFoldDB" id="A0AAV3TXF8"/>
<dbReference type="Proteomes" id="UP001409585">
    <property type="component" value="Unassembled WGS sequence"/>
</dbReference>
<keyword evidence="3" id="KW-1185">Reference proteome</keyword>
<gene>
    <name evidence="2" type="ORF">GCM10025791_03100</name>
</gene>
<dbReference type="InterPro" id="IPR004360">
    <property type="entry name" value="Glyas_Fos-R_dOase_dom"/>
</dbReference>
<reference evidence="3" key="1">
    <citation type="journal article" date="2019" name="Int. J. Syst. Evol. Microbiol.">
        <title>The Global Catalogue of Microorganisms (GCM) 10K type strain sequencing project: providing services to taxonomists for standard genome sequencing and annotation.</title>
        <authorList>
            <consortium name="The Broad Institute Genomics Platform"/>
            <consortium name="The Broad Institute Genome Sequencing Center for Infectious Disease"/>
            <person name="Wu L."/>
            <person name="Ma J."/>
        </authorList>
    </citation>
    <scope>NUCLEOTIDE SEQUENCE [LARGE SCALE GENOMIC DNA]</scope>
    <source>
        <strain evidence="3">JCM 19134</strain>
    </source>
</reference>
<dbReference type="SUPFAM" id="SSF54593">
    <property type="entry name" value="Glyoxalase/Bleomycin resistance protein/Dihydroxybiphenyl dioxygenase"/>
    <property type="match status" value="1"/>
</dbReference>
<dbReference type="InterPro" id="IPR052164">
    <property type="entry name" value="Anthracycline_SecMetBiosynth"/>
</dbReference>
<dbReference type="RefSeq" id="WP_345416010.1">
    <property type="nucleotide sequence ID" value="NZ_AP031496.1"/>
</dbReference>
<dbReference type="Gene3D" id="3.10.180.10">
    <property type="entry name" value="2,3-Dihydroxybiphenyl 1,2-Dioxygenase, domain 1"/>
    <property type="match status" value="1"/>
</dbReference>
<dbReference type="CDD" id="cd07247">
    <property type="entry name" value="SgaA_N_like"/>
    <property type="match status" value="1"/>
</dbReference>
<dbReference type="Pfam" id="PF00903">
    <property type="entry name" value="Glyoxalase"/>
    <property type="match status" value="1"/>
</dbReference>
<sequence length="118" mass="12895">MNTTGKINYIELPCQDLAASKDFFTSVFGWGFVDYGPEYTAFENAGIDGGFFLSQSCARTQQGSALVVLYSAELEATQDAVSKAGGEIVKPIFRFPGGRRFHFFCPSGNEFAVWSDHG</sequence>
<name>A0AAV3TXF8_9ALTE</name>
<dbReference type="EMBL" id="BAABLX010000003">
    <property type="protein sequence ID" value="GAA4930573.1"/>
    <property type="molecule type" value="Genomic_DNA"/>
</dbReference>
<dbReference type="PROSITE" id="PS51819">
    <property type="entry name" value="VOC"/>
    <property type="match status" value="1"/>
</dbReference>
<evidence type="ECO:0000259" key="1">
    <source>
        <dbReference type="PROSITE" id="PS51819"/>
    </source>
</evidence>
<dbReference type="PANTHER" id="PTHR33993:SF1">
    <property type="entry name" value="GLYOXALASE FAMILY PROTEIN"/>
    <property type="match status" value="1"/>
</dbReference>
<protein>
    <submittedName>
        <fullName evidence="2">VOC family protein</fullName>
    </submittedName>
</protein>
<accession>A0AAV3TXF8</accession>
<feature type="domain" description="VOC" evidence="1">
    <location>
        <begin position="6"/>
        <end position="116"/>
    </location>
</feature>